<dbReference type="OrthoDB" id="7582968at2"/>
<reference evidence="1 2" key="1">
    <citation type="submission" date="2019-01" db="EMBL/GenBank/DDBJ databases">
        <authorList>
            <person name="Chen W.-M."/>
        </authorList>
    </citation>
    <scope>NUCLEOTIDE SEQUENCE [LARGE SCALE GENOMIC DNA]</scope>
    <source>
        <strain evidence="1 2">TLA-22</strain>
    </source>
</reference>
<accession>A0A437JAD6</accession>
<evidence type="ECO:0000313" key="2">
    <source>
        <dbReference type="Proteomes" id="UP000282977"/>
    </source>
</evidence>
<organism evidence="1 2">
    <name type="scientific">Sphingobium algorifonticola</name>
    <dbReference type="NCBI Taxonomy" id="2008318"/>
    <lineage>
        <taxon>Bacteria</taxon>
        <taxon>Pseudomonadati</taxon>
        <taxon>Pseudomonadota</taxon>
        <taxon>Alphaproteobacteria</taxon>
        <taxon>Sphingomonadales</taxon>
        <taxon>Sphingomonadaceae</taxon>
        <taxon>Sphingobium</taxon>
    </lineage>
</organism>
<dbReference type="Proteomes" id="UP000282977">
    <property type="component" value="Unassembled WGS sequence"/>
</dbReference>
<dbReference type="EMBL" id="RZUL01000002">
    <property type="protein sequence ID" value="RVT42451.1"/>
    <property type="molecule type" value="Genomic_DNA"/>
</dbReference>
<sequence length="74" mass="7937">MRFIFGLLLVAVVLVGGAMAFGLLKVEQTRDAKLPAIAVEQGTLPSYKADVVKVEVGTRNETVEVPTVAVRKPE</sequence>
<protein>
    <submittedName>
        <fullName evidence="1">Uncharacterized protein</fullName>
    </submittedName>
</protein>
<dbReference type="AlphaFoldDB" id="A0A437JAD6"/>
<proteinExistence type="predicted"/>
<keyword evidence="2" id="KW-1185">Reference proteome</keyword>
<name>A0A437JAD6_9SPHN</name>
<comment type="caution">
    <text evidence="1">The sequence shown here is derived from an EMBL/GenBank/DDBJ whole genome shotgun (WGS) entry which is preliminary data.</text>
</comment>
<gene>
    <name evidence="1" type="ORF">ENE74_08035</name>
</gene>
<evidence type="ECO:0000313" key="1">
    <source>
        <dbReference type="EMBL" id="RVT42451.1"/>
    </source>
</evidence>